<evidence type="ECO:0000313" key="2">
    <source>
        <dbReference type="Proteomes" id="UP000675554"/>
    </source>
</evidence>
<sequence>AVHALHDALRQAGVTARTSNDGDACTVDADDAITLARVVREGLREPLKTIEDLTGCLRAHDLGMEEPCLTGGKVELGDVSVPVAAQLAVLLGASPEKVNTACDETNDLARWAHGERVGDLLTAAFRTATGHTLVDYLFHPDCLSCRREMALTLGRIGVDAAQRLVKILQYGP</sequence>
<reference evidence="1" key="1">
    <citation type="submission" date="2021-04" db="EMBL/GenBank/DDBJ databases">
        <title>Sequencing of actinobacteria type strains.</title>
        <authorList>
            <person name="Nguyen G.-S."/>
            <person name="Wentzel A."/>
        </authorList>
    </citation>
    <scope>NUCLEOTIDE SEQUENCE</scope>
    <source>
        <strain evidence="1">DSM 42095</strain>
    </source>
</reference>
<evidence type="ECO:0000313" key="1">
    <source>
        <dbReference type="EMBL" id="MBR7676592.1"/>
    </source>
</evidence>
<organism evidence="1 2">
    <name type="scientific">Streptomyces daliensis</name>
    <dbReference type="NCBI Taxonomy" id="299421"/>
    <lineage>
        <taxon>Bacteria</taxon>
        <taxon>Bacillati</taxon>
        <taxon>Actinomycetota</taxon>
        <taxon>Actinomycetes</taxon>
        <taxon>Kitasatosporales</taxon>
        <taxon>Streptomycetaceae</taxon>
        <taxon>Streptomyces</taxon>
    </lineage>
</organism>
<dbReference type="Proteomes" id="UP000675554">
    <property type="component" value="Unassembled WGS sequence"/>
</dbReference>
<dbReference type="EMBL" id="JAGSMN010000691">
    <property type="protein sequence ID" value="MBR7676592.1"/>
    <property type="molecule type" value="Genomic_DNA"/>
</dbReference>
<protein>
    <submittedName>
        <fullName evidence="1">Uncharacterized protein</fullName>
    </submittedName>
</protein>
<gene>
    <name evidence="1" type="ORF">KDA82_27020</name>
</gene>
<proteinExistence type="predicted"/>
<dbReference type="AlphaFoldDB" id="A0A8T4IZK7"/>
<comment type="caution">
    <text evidence="1">The sequence shown here is derived from an EMBL/GenBank/DDBJ whole genome shotgun (WGS) entry which is preliminary data.</text>
</comment>
<name>A0A8T4IZK7_9ACTN</name>
<accession>A0A8T4IZK7</accession>
<feature type="non-terminal residue" evidence="1">
    <location>
        <position position="1"/>
    </location>
</feature>
<keyword evidence="2" id="KW-1185">Reference proteome</keyword>